<evidence type="ECO:0000259" key="12">
    <source>
        <dbReference type="Pfam" id="PF20268"/>
    </source>
</evidence>
<dbReference type="AlphaFoldDB" id="A0AAN8EWT3"/>
<feature type="domain" description="Golgin subfamily A member 7/ERF4" evidence="11">
    <location>
        <begin position="21"/>
        <end position="110"/>
    </location>
</feature>
<evidence type="ECO:0000259" key="11">
    <source>
        <dbReference type="Pfam" id="PF10256"/>
    </source>
</evidence>
<evidence type="ECO:0000256" key="4">
    <source>
        <dbReference type="ARBA" id="ARBA00007433"/>
    </source>
</evidence>
<dbReference type="Pfam" id="PF10256">
    <property type="entry name" value="Erf4"/>
    <property type="match status" value="1"/>
</dbReference>
<comment type="similarity">
    <text evidence="4">Belongs to the SDO1/SBDS family.</text>
</comment>
<accession>A0AAN8EWT3</accession>
<feature type="domain" description="Ribosome maturation protein SDO1/SBDS C-terminal" evidence="12">
    <location>
        <begin position="296"/>
        <end position="364"/>
    </location>
</feature>
<dbReference type="InterPro" id="IPR046928">
    <property type="entry name" value="SDO1/SBDS_C"/>
</dbReference>
<comment type="caution">
    <text evidence="13">The sequence shown here is derived from an EMBL/GenBank/DDBJ whole genome shotgun (WGS) entry which is preliminary data.</text>
</comment>
<evidence type="ECO:0000259" key="10">
    <source>
        <dbReference type="Pfam" id="PF01172"/>
    </source>
</evidence>
<dbReference type="PANTHER" id="PTHR10927:SF1">
    <property type="entry name" value="RIBOSOME MATURATION PROTEIN SBDS"/>
    <property type="match status" value="1"/>
</dbReference>
<dbReference type="SUPFAM" id="SSF89895">
    <property type="entry name" value="FYSH domain"/>
    <property type="match status" value="1"/>
</dbReference>
<dbReference type="PANTHER" id="PTHR10927">
    <property type="entry name" value="RIBOSOME MATURATION PROTEIN SBDS"/>
    <property type="match status" value="1"/>
</dbReference>
<dbReference type="Pfam" id="PF20268">
    <property type="entry name" value="SBDS_C"/>
    <property type="match status" value="1"/>
</dbReference>
<dbReference type="GO" id="GO:0005634">
    <property type="term" value="C:nucleus"/>
    <property type="evidence" value="ECO:0007669"/>
    <property type="project" value="UniProtKB-SubCell"/>
</dbReference>
<name>A0AAN8EWT3_TRICO</name>
<dbReference type="InterPro" id="IPR018023">
    <property type="entry name" value="Ribosome_mat_SBDS_CS"/>
</dbReference>
<evidence type="ECO:0000256" key="1">
    <source>
        <dbReference type="ARBA" id="ARBA00004123"/>
    </source>
</evidence>
<dbReference type="FunFam" id="3.30.1250.10:FF:000001">
    <property type="entry name" value="SBDS, ribosome maturation factor"/>
    <property type="match status" value="1"/>
</dbReference>
<evidence type="ECO:0000256" key="8">
    <source>
        <dbReference type="ARBA" id="ARBA00023242"/>
    </source>
</evidence>
<dbReference type="InterPro" id="IPR019783">
    <property type="entry name" value="SDO1/SBDS_N"/>
</dbReference>
<dbReference type="Gene3D" id="3.30.1250.10">
    <property type="entry name" value="Ribosome maturation protein SBDS, N-terminal domain"/>
    <property type="match status" value="1"/>
</dbReference>
<dbReference type="Pfam" id="PF01172">
    <property type="entry name" value="SBDS_N"/>
    <property type="match status" value="1"/>
</dbReference>
<comment type="subcellular location">
    <subcellularLocation>
        <location evidence="3">Cytoplasm</location>
    </subcellularLocation>
    <subcellularLocation>
        <location evidence="2">Membrane</location>
    </subcellularLocation>
    <subcellularLocation>
        <location evidence="1">Nucleus</location>
    </subcellularLocation>
</comment>
<dbReference type="GO" id="GO:0016020">
    <property type="term" value="C:membrane"/>
    <property type="evidence" value="ECO:0007669"/>
    <property type="project" value="UniProtKB-SubCell"/>
</dbReference>
<feature type="domain" description="Ribosome maturation protein SDO1/SBDS N-terminal" evidence="10">
    <location>
        <begin position="154"/>
        <end position="241"/>
    </location>
</feature>
<dbReference type="GO" id="GO:0042254">
    <property type="term" value="P:ribosome biogenesis"/>
    <property type="evidence" value="ECO:0007669"/>
    <property type="project" value="UniProtKB-KW"/>
</dbReference>
<gene>
    <name evidence="13" type="ORF">GCK32_014374</name>
</gene>
<evidence type="ECO:0000256" key="2">
    <source>
        <dbReference type="ARBA" id="ARBA00004370"/>
    </source>
</evidence>
<reference evidence="13 14" key="1">
    <citation type="submission" date="2019-10" db="EMBL/GenBank/DDBJ databases">
        <title>Assembly and Annotation for the nematode Trichostrongylus colubriformis.</title>
        <authorList>
            <person name="Martin J."/>
        </authorList>
    </citation>
    <scope>NUCLEOTIDE SEQUENCE [LARGE SCALE GENOMIC DNA]</scope>
    <source>
        <strain evidence="13">G859</strain>
        <tissue evidence="13">Whole worm</tissue>
    </source>
</reference>
<dbReference type="InterPro" id="IPR019383">
    <property type="entry name" value="Golgin_A_7/ERF4"/>
</dbReference>
<keyword evidence="14" id="KW-1185">Reference proteome</keyword>
<comment type="subunit">
    <text evidence="9">Associates with the 60S ribosomal subunit.</text>
</comment>
<evidence type="ECO:0000313" key="14">
    <source>
        <dbReference type="Proteomes" id="UP001331761"/>
    </source>
</evidence>
<evidence type="ECO:0000256" key="6">
    <source>
        <dbReference type="ARBA" id="ARBA00022517"/>
    </source>
</evidence>
<dbReference type="InterPro" id="IPR036786">
    <property type="entry name" value="Ribosome_mat_SBDS_N_sf"/>
</dbReference>
<protein>
    <submittedName>
        <fullName evidence="13">Ribosome maturation protein SBDS</fullName>
    </submittedName>
</protein>
<dbReference type="PROSITE" id="PS01267">
    <property type="entry name" value="UPF0023"/>
    <property type="match status" value="1"/>
</dbReference>
<proteinExistence type="inferred from homology"/>
<keyword evidence="7" id="KW-0472">Membrane</keyword>
<dbReference type="GO" id="GO:0005737">
    <property type="term" value="C:cytoplasm"/>
    <property type="evidence" value="ECO:0007669"/>
    <property type="project" value="UniProtKB-SubCell"/>
</dbReference>
<dbReference type="Proteomes" id="UP001331761">
    <property type="component" value="Unassembled WGS sequence"/>
</dbReference>
<dbReference type="EMBL" id="WIXE01023975">
    <property type="protein sequence ID" value="KAK5966020.1"/>
    <property type="molecule type" value="Genomic_DNA"/>
</dbReference>
<evidence type="ECO:0000313" key="13">
    <source>
        <dbReference type="EMBL" id="KAK5966020.1"/>
    </source>
</evidence>
<evidence type="ECO:0000256" key="5">
    <source>
        <dbReference type="ARBA" id="ARBA00022490"/>
    </source>
</evidence>
<dbReference type="InterPro" id="IPR039100">
    <property type="entry name" value="Sdo1/SBDS-like"/>
</dbReference>
<keyword evidence="5" id="KW-0963">Cytoplasm</keyword>
<evidence type="ECO:0000256" key="9">
    <source>
        <dbReference type="ARBA" id="ARBA00049708"/>
    </source>
</evidence>
<keyword evidence="8" id="KW-0539">Nucleus</keyword>
<organism evidence="13 14">
    <name type="scientific">Trichostrongylus colubriformis</name>
    <name type="common">Black scour worm</name>
    <dbReference type="NCBI Taxonomy" id="6319"/>
    <lineage>
        <taxon>Eukaryota</taxon>
        <taxon>Metazoa</taxon>
        <taxon>Ecdysozoa</taxon>
        <taxon>Nematoda</taxon>
        <taxon>Chromadorea</taxon>
        <taxon>Rhabditida</taxon>
        <taxon>Rhabditina</taxon>
        <taxon>Rhabditomorpha</taxon>
        <taxon>Strongyloidea</taxon>
        <taxon>Trichostrongylidae</taxon>
        <taxon>Trichostrongylus</taxon>
    </lineage>
</organism>
<sequence length="375" mass="42754">MGVFFEIFLPYNRCLRFGLNSRFDTEFPSELIGRVAPEELSDTLGRINNVLKRHVQMSSRWLLCGLLFCCCSFGCSLFPVVCLNRRTVTAVEKTLDHENICLYHKLGLHWRLVKRPVDGFRLFHFLCICVGDLIRILQMSKNIKTPTNQKLLTNVAVVRMKKMGKRFEIACYKNKVVNWRNKTEKNIDEVLQTHTVFSNVSKGQVAKKDELAAAFGTDDQLEICKIILEKGDLQVSDKERQAQTDQTYKEPNRNAKQQVSQVVSAAQPLGIENPALKALEAIPKLREAIRLERAKMRVRVSMPSHEAKITHSRLKALFSDLELEDWAEGGLEMVGLIEPGSFRATDELVRNESKGHGRLEILSLKEVREGEVEIS</sequence>
<evidence type="ECO:0000256" key="3">
    <source>
        <dbReference type="ARBA" id="ARBA00004496"/>
    </source>
</evidence>
<evidence type="ECO:0000256" key="7">
    <source>
        <dbReference type="ARBA" id="ARBA00023136"/>
    </source>
</evidence>
<keyword evidence="6" id="KW-0690">Ribosome biogenesis</keyword>
<dbReference type="Gene3D" id="3.30.70.240">
    <property type="match status" value="1"/>
</dbReference>